<dbReference type="EMBL" id="JABZFV010000001">
    <property type="protein sequence ID" value="MBF0934035.1"/>
    <property type="molecule type" value="Genomic_DNA"/>
</dbReference>
<organism evidence="1 2">
    <name type="scientific">Abiotrophia defectiva</name>
    <name type="common">Streptococcus defectivus</name>
    <dbReference type="NCBI Taxonomy" id="46125"/>
    <lineage>
        <taxon>Bacteria</taxon>
        <taxon>Bacillati</taxon>
        <taxon>Bacillota</taxon>
        <taxon>Bacilli</taxon>
        <taxon>Lactobacillales</taxon>
        <taxon>Aerococcaceae</taxon>
        <taxon>Abiotrophia</taxon>
    </lineage>
</organism>
<comment type="caution">
    <text evidence="1">The sequence shown here is derived from an EMBL/GenBank/DDBJ whole genome shotgun (WGS) entry which is preliminary data.</text>
</comment>
<name>A0A929MT08_ABIDE</name>
<evidence type="ECO:0000313" key="2">
    <source>
        <dbReference type="Proteomes" id="UP000757900"/>
    </source>
</evidence>
<evidence type="ECO:0000313" key="1">
    <source>
        <dbReference type="EMBL" id="MBF0934035.1"/>
    </source>
</evidence>
<proteinExistence type="predicted"/>
<dbReference type="Proteomes" id="UP000757900">
    <property type="component" value="Unassembled WGS sequence"/>
</dbReference>
<protein>
    <submittedName>
        <fullName evidence="1">Uncharacterized protein</fullName>
    </submittedName>
</protein>
<accession>A0A929MT08</accession>
<dbReference type="AlphaFoldDB" id="A0A929MT08"/>
<sequence length="73" mass="8262">MGNQLSKRVSYCLMENKDKFFSIAYAANDSDYKGDEIMVEVGDLKDIINSKVKRFFIDGGSEQVVDFVEDGLK</sequence>
<reference evidence="1" key="1">
    <citation type="submission" date="2020-04" db="EMBL/GenBank/DDBJ databases">
        <title>Deep metagenomics examines the oral microbiome during advanced dental caries in children, revealing novel taxa and co-occurrences with host molecules.</title>
        <authorList>
            <person name="Baker J.L."/>
            <person name="Morton J.T."/>
            <person name="Dinis M."/>
            <person name="Alvarez R."/>
            <person name="Tran N.C."/>
            <person name="Knight R."/>
            <person name="Edlund A."/>
        </authorList>
    </citation>
    <scope>NUCLEOTIDE SEQUENCE</scope>
    <source>
        <strain evidence="1">JCVI_23_bin.16</strain>
    </source>
</reference>
<gene>
    <name evidence="1" type="ORF">HXK00_00145</name>
</gene>